<accession>X7F479</accession>
<dbReference type="OrthoDB" id="7834608at2"/>
<sequence length="211" mass="22336">MRLLPLLALLTLLGACADGARELRQPVEPVGDFKLGHAIVVAPNLVKGPASREATKEEWIASVDSALEERFRRYEGDAFYHLGVSVEGYVLAQPGIPLVFSPKSVLIVRVTVFEDATGRKLNEEAEQITALEAPSGKTIVGSGVTQSAEEQMTNLSKNIALQIENWMRRQSRAEGWFGGPAPAEEATAETAAPAAADAAPAAPGLPAPATP</sequence>
<dbReference type="RefSeq" id="WP_043773684.1">
    <property type="nucleotide sequence ID" value="NZ_JAME01000032.1"/>
</dbReference>
<keyword evidence="2" id="KW-0732">Signal</keyword>
<feature type="signal peptide" evidence="2">
    <location>
        <begin position="1"/>
        <end position="17"/>
    </location>
</feature>
<name>X7F479_9RHOB</name>
<evidence type="ECO:0000256" key="2">
    <source>
        <dbReference type="SAM" id="SignalP"/>
    </source>
</evidence>
<feature type="chain" id="PRO_5004980027" description="Lipoprotein" evidence="2">
    <location>
        <begin position="18"/>
        <end position="211"/>
    </location>
</feature>
<gene>
    <name evidence="3" type="ORF">RISW2_13855</name>
</gene>
<feature type="compositionally biased region" description="Low complexity" evidence="1">
    <location>
        <begin position="179"/>
        <end position="202"/>
    </location>
</feature>
<dbReference type="PROSITE" id="PS51257">
    <property type="entry name" value="PROKAR_LIPOPROTEIN"/>
    <property type="match status" value="1"/>
</dbReference>
<evidence type="ECO:0000313" key="4">
    <source>
        <dbReference type="Proteomes" id="UP000023430"/>
    </source>
</evidence>
<organism evidence="3 4">
    <name type="scientific">Roseivivax isoporae LMG 25204</name>
    <dbReference type="NCBI Taxonomy" id="1449351"/>
    <lineage>
        <taxon>Bacteria</taxon>
        <taxon>Pseudomonadati</taxon>
        <taxon>Pseudomonadota</taxon>
        <taxon>Alphaproteobacteria</taxon>
        <taxon>Rhodobacterales</taxon>
        <taxon>Roseobacteraceae</taxon>
        <taxon>Roseivivax</taxon>
    </lineage>
</organism>
<dbReference type="Proteomes" id="UP000023430">
    <property type="component" value="Unassembled WGS sequence"/>
</dbReference>
<dbReference type="STRING" id="1449351.RISW2_13855"/>
<dbReference type="eggNOG" id="ENOG5030BXW">
    <property type="taxonomic scope" value="Bacteria"/>
</dbReference>
<proteinExistence type="predicted"/>
<protein>
    <recommendedName>
        <fullName evidence="5">Lipoprotein</fullName>
    </recommendedName>
</protein>
<evidence type="ECO:0000313" key="3">
    <source>
        <dbReference type="EMBL" id="ETX27508.1"/>
    </source>
</evidence>
<evidence type="ECO:0000256" key="1">
    <source>
        <dbReference type="SAM" id="MobiDB-lite"/>
    </source>
</evidence>
<evidence type="ECO:0008006" key="5">
    <source>
        <dbReference type="Google" id="ProtNLM"/>
    </source>
</evidence>
<dbReference type="EMBL" id="JAME01000032">
    <property type="protein sequence ID" value="ETX27508.1"/>
    <property type="molecule type" value="Genomic_DNA"/>
</dbReference>
<keyword evidence="4" id="KW-1185">Reference proteome</keyword>
<feature type="region of interest" description="Disordered" evidence="1">
    <location>
        <begin position="174"/>
        <end position="211"/>
    </location>
</feature>
<reference evidence="3 4" key="1">
    <citation type="submission" date="2014-01" db="EMBL/GenBank/DDBJ databases">
        <title>Roseivivax isoporae LMG 25204 Genome Sequencing.</title>
        <authorList>
            <person name="Lai Q."/>
            <person name="Li G."/>
            <person name="Shao Z."/>
        </authorList>
    </citation>
    <scope>NUCLEOTIDE SEQUENCE [LARGE SCALE GENOMIC DNA]</scope>
    <source>
        <strain evidence="3 4">LMG 25204</strain>
    </source>
</reference>
<comment type="caution">
    <text evidence="3">The sequence shown here is derived from an EMBL/GenBank/DDBJ whole genome shotgun (WGS) entry which is preliminary data.</text>
</comment>
<dbReference type="PATRIC" id="fig|1449351.3.peg.3643"/>
<dbReference type="AlphaFoldDB" id="X7F479"/>